<feature type="domain" description="Peptidase A1" evidence="3">
    <location>
        <begin position="1"/>
        <end position="70"/>
    </location>
</feature>
<proteinExistence type="predicted"/>
<organism evidence="4 5">
    <name type="scientific">Miscanthus lutarioriparius</name>
    <dbReference type="NCBI Taxonomy" id="422564"/>
    <lineage>
        <taxon>Eukaryota</taxon>
        <taxon>Viridiplantae</taxon>
        <taxon>Streptophyta</taxon>
        <taxon>Embryophyta</taxon>
        <taxon>Tracheophyta</taxon>
        <taxon>Spermatophyta</taxon>
        <taxon>Magnoliopsida</taxon>
        <taxon>Liliopsida</taxon>
        <taxon>Poales</taxon>
        <taxon>Poaceae</taxon>
        <taxon>PACMAD clade</taxon>
        <taxon>Panicoideae</taxon>
        <taxon>Andropogonodae</taxon>
        <taxon>Andropogoneae</taxon>
        <taxon>Saccharinae</taxon>
        <taxon>Miscanthus</taxon>
    </lineage>
</organism>
<dbReference type="OrthoDB" id="637377at2759"/>
<evidence type="ECO:0000256" key="2">
    <source>
        <dbReference type="ARBA" id="ARBA00022801"/>
    </source>
</evidence>
<evidence type="ECO:0000256" key="1">
    <source>
        <dbReference type="ARBA" id="ARBA00022670"/>
    </source>
</evidence>
<name>A0A811RMP4_9POAL</name>
<keyword evidence="1" id="KW-0645">Protease</keyword>
<dbReference type="InterPro" id="IPR032799">
    <property type="entry name" value="TAXi_C"/>
</dbReference>
<dbReference type="PANTHER" id="PTHR47967:SF60">
    <property type="entry name" value="PROTEIN ASPARTIC PROTEASE IN GUARD CELL 1-LIKE"/>
    <property type="match status" value="1"/>
</dbReference>
<dbReference type="GO" id="GO:0006508">
    <property type="term" value="P:proteolysis"/>
    <property type="evidence" value="ECO:0007669"/>
    <property type="project" value="UniProtKB-KW"/>
</dbReference>
<evidence type="ECO:0000313" key="4">
    <source>
        <dbReference type="EMBL" id="CAD6270996.1"/>
    </source>
</evidence>
<dbReference type="Gene3D" id="2.40.70.10">
    <property type="entry name" value="Acid Proteases"/>
    <property type="match status" value="1"/>
</dbReference>
<dbReference type="PROSITE" id="PS51767">
    <property type="entry name" value="PEPTIDASE_A1"/>
    <property type="match status" value="1"/>
</dbReference>
<gene>
    <name evidence="4" type="ORF">NCGR_LOCUS54283</name>
</gene>
<keyword evidence="2" id="KW-0378">Hydrolase</keyword>
<dbReference type="AlphaFoldDB" id="A0A811RMP4"/>
<evidence type="ECO:0000259" key="3">
    <source>
        <dbReference type="PROSITE" id="PS51767"/>
    </source>
</evidence>
<dbReference type="InterPro" id="IPR021109">
    <property type="entry name" value="Peptidase_aspartic_dom_sf"/>
</dbReference>
<accession>A0A811RMP4</accession>
<dbReference type="InterPro" id="IPR051708">
    <property type="entry name" value="Plant_Aspart_Prot_A1"/>
</dbReference>
<dbReference type="Pfam" id="PF14541">
    <property type="entry name" value="TAXi_C"/>
    <property type="match status" value="1"/>
</dbReference>
<dbReference type="InterPro" id="IPR033121">
    <property type="entry name" value="PEPTIDASE_A1"/>
</dbReference>
<dbReference type="GO" id="GO:0008233">
    <property type="term" value="F:peptidase activity"/>
    <property type="evidence" value="ECO:0007669"/>
    <property type="project" value="UniProtKB-KW"/>
</dbReference>
<comment type="caution">
    <text evidence="4">The sequence shown here is derived from an EMBL/GenBank/DDBJ whole genome shotgun (WGS) entry which is preliminary data.</text>
</comment>
<dbReference type="EMBL" id="CAJGYO010000016">
    <property type="protein sequence ID" value="CAD6270996.1"/>
    <property type="molecule type" value="Genomic_DNA"/>
</dbReference>
<evidence type="ECO:0000313" key="5">
    <source>
        <dbReference type="Proteomes" id="UP000604825"/>
    </source>
</evidence>
<dbReference type="PANTHER" id="PTHR47967">
    <property type="entry name" value="OS07G0603500 PROTEIN-RELATED"/>
    <property type="match status" value="1"/>
</dbReference>
<dbReference type="SUPFAM" id="SSF50630">
    <property type="entry name" value="Acid proteases"/>
    <property type="match status" value="1"/>
</dbReference>
<sequence length="74" mass="7654">MVKVPTVSVHLAGGAEVALPPENYLIPVDTRGTFCLALAGTEGGVSIVGNIQQQGFSVVFDGDKQRVALVPKSC</sequence>
<keyword evidence="5" id="KW-1185">Reference proteome</keyword>
<protein>
    <recommendedName>
        <fullName evidence="3">Peptidase A1 domain-containing protein</fullName>
    </recommendedName>
</protein>
<dbReference type="Proteomes" id="UP000604825">
    <property type="component" value="Unassembled WGS sequence"/>
</dbReference>
<reference evidence="4" key="1">
    <citation type="submission" date="2020-10" db="EMBL/GenBank/DDBJ databases">
        <authorList>
            <person name="Han B."/>
            <person name="Lu T."/>
            <person name="Zhao Q."/>
            <person name="Huang X."/>
            <person name="Zhao Y."/>
        </authorList>
    </citation>
    <scope>NUCLEOTIDE SEQUENCE</scope>
</reference>